<feature type="transmembrane region" description="Helical" evidence="2">
    <location>
        <begin position="91"/>
        <end position="109"/>
    </location>
</feature>
<gene>
    <name evidence="3" type="ORF">BHAOGJBA_1375</name>
</gene>
<reference evidence="3" key="2">
    <citation type="submission" date="2021-08" db="EMBL/GenBank/DDBJ databases">
        <authorList>
            <person name="Tani A."/>
            <person name="Ola A."/>
            <person name="Ogura Y."/>
            <person name="Katsura K."/>
            <person name="Hayashi T."/>
        </authorList>
    </citation>
    <scope>NUCLEOTIDE SEQUENCE</scope>
    <source>
        <strain evidence="3">DSM 16372</strain>
    </source>
</reference>
<reference evidence="3" key="1">
    <citation type="journal article" date="2016" name="Front. Microbiol.">
        <title>Genome Sequence of the Piezophilic, Mesophilic Sulfate-Reducing Bacterium Desulfovibrio indicus J2T.</title>
        <authorList>
            <person name="Cao J."/>
            <person name="Maignien L."/>
            <person name="Shao Z."/>
            <person name="Alain K."/>
            <person name="Jebbar M."/>
        </authorList>
    </citation>
    <scope>NUCLEOTIDE SEQUENCE</scope>
    <source>
        <strain evidence="3">DSM 16372</strain>
    </source>
</reference>
<evidence type="ECO:0000256" key="2">
    <source>
        <dbReference type="SAM" id="Phobius"/>
    </source>
</evidence>
<protein>
    <submittedName>
        <fullName evidence="3">Uncharacterized protein</fullName>
    </submittedName>
</protein>
<dbReference type="RefSeq" id="WP_238229861.1">
    <property type="nucleotide sequence ID" value="NZ_BPQO01000004.1"/>
</dbReference>
<dbReference type="EMBL" id="BPQO01000004">
    <property type="protein sequence ID" value="GJD87869.1"/>
    <property type="molecule type" value="Genomic_DNA"/>
</dbReference>
<sequence length="390" mass="39598">MTIRTRTTETSVALPDVGRRLAVLFDGSSVSLIGAEGAVRIRIETEGATGRLVSSGAGGDVVVAEGSTALVVDMFAALRAQARPRRRMRSATAAAAAVAVAAILLGGFLSTQMRTSPTPAFDAAAWQSALQASAALRHGPQNVAGRMGTPPGAAGSVAIPGDLPSLDEPGATPVPARTSPASSAPGRFPAADRIPSDRRPEAEPPTAAPGSHPASAGSPAVADRPAVVASASPSGVQAAVATVPTAEAGKLAGTAPKVSGPEAIMAAIGRMNPLEAAQAVKALDLIKTSLADTGEIPLEVLREIPHEIAKALREAGVNLTPGERREAGRKVSAVVRLPETSIERFRGRDGIASIPDSNSWVLTDGNVRLPLPGGGDIRTVDNMKEFGLQP</sequence>
<feature type="compositionally biased region" description="Low complexity" evidence="1">
    <location>
        <begin position="204"/>
        <end position="220"/>
    </location>
</feature>
<keyword evidence="2" id="KW-1133">Transmembrane helix</keyword>
<keyword evidence="4" id="KW-1185">Reference proteome</keyword>
<evidence type="ECO:0000256" key="1">
    <source>
        <dbReference type="SAM" id="MobiDB-lite"/>
    </source>
</evidence>
<comment type="caution">
    <text evidence="3">The sequence shown here is derived from an EMBL/GenBank/DDBJ whole genome shotgun (WGS) entry which is preliminary data.</text>
</comment>
<evidence type="ECO:0000313" key="3">
    <source>
        <dbReference type="EMBL" id="GJD87869.1"/>
    </source>
</evidence>
<feature type="region of interest" description="Disordered" evidence="1">
    <location>
        <begin position="141"/>
        <end position="226"/>
    </location>
</feature>
<organism evidence="3 4">
    <name type="scientific">Methylobacterium hispanicum</name>
    <dbReference type="NCBI Taxonomy" id="270350"/>
    <lineage>
        <taxon>Bacteria</taxon>
        <taxon>Pseudomonadati</taxon>
        <taxon>Pseudomonadota</taxon>
        <taxon>Alphaproteobacteria</taxon>
        <taxon>Hyphomicrobiales</taxon>
        <taxon>Methylobacteriaceae</taxon>
        <taxon>Methylobacterium</taxon>
    </lineage>
</organism>
<dbReference type="Proteomes" id="UP001055247">
    <property type="component" value="Unassembled WGS sequence"/>
</dbReference>
<name>A0AAV4ZIX6_9HYPH</name>
<keyword evidence="2" id="KW-0812">Transmembrane</keyword>
<accession>A0AAV4ZIX6</accession>
<keyword evidence="2" id="KW-0472">Membrane</keyword>
<dbReference type="AlphaFoldDB" id="A0AAV4ZIX6"/>
<evidence type="ECO:0000313" key="4">
    <source>
        <dbReference type="Proteomes" id="UP001055247"/>
    </source>
</evidence>
<proteinExistence type="predicted"/>